<evidence type="ECO:0000313" key="1">
    <source>
        <dbReference type="EMBL" id="MDG0862151.1"/>
    </source>
</evidence>
<proteinExistence type="predicted"/>
<evidence type="ECO:0000313" key="2">
    <source>
        <dbReference type="Proteomes" id="UP001152766"/>
    </source>
</evidence>
<accession>A0A9X4R485</accession>
<reference evidence="1" key="1">
    <citation type="submission" date="2019-02" db="EMBL/GenBank/DDBJ databases">
        <title>Draft genome of the type strain Pelomonas aquatica CCUG 52575T.</title>
        <authorList>
            <person name="Gomila M."/>
            <person name="Lalucat J."/>
        </authorList>
    </citation>
    <scope>NUCLEOTIDE SEQUENCE</scope>
    <source>
        <strain evidence="1">CCUG 52575</strain>
    </source>
</reference>
<organism evidence="1 2">
    <name type="scientific">Pelomonas aquatica</name>
    <dbReference type="NCBI Taxonomy" id="431058"/>
    <lineage>
        <taxon>Bacteria</taxon>
        <taxon>Pseudomonadati</taxon>
        <taxon>Pseudomonadota</taxon>
        <taxon>Betaproteobacteria</taxon>
        <taxon>Burkholderiales</taxon>
        <taxon>Sphaerotilaceae</taxon>
        <taxon>Roseateles</taxon>
    </lineage>
</organism>
<dbReference type="RefSeq" id="WP_268146335.1">
    <property type="nucleotide sequence ID" value="NZ_JAPPUW010000001.1"/>
</dbReference>
<dbReference type="Proteomes" id="UP001152766">
    <property type="component" value="Unassembled WGS sequence"/>
</dbReference>
<dbReference type="EMBL" id="SGUG01000007">
    <property type="protein sequence ID" value="MDG0862151.1"/>
    <property type="molecule type" value="Genomic_DNA"/>
</dbReference>
<protein>
    <recommendedName>
        <fullName evidence="3">Nucleotidyltransferase family protein</fullName>
    </recommendedName>
</protein>
<dbReference type="AlphaFoldDB" id="A0A9X4R485"/>
<sequence>MNSPRIALLQTLREPRRAQALSVAEWSTLVATARDANLLGALDKRLEAAGVQPCAQARLHLEGVRRMGERQHLSIRWEAHQLQAALGALDIPVVLLKGSAYVMAYPEIGRGRLFGDVDILVPREALGDVESRLMLNGWVGAKSDPYDQRYYREWMHELPPMSHVRRGTVLDVHHNILPLTARNAPDPAAIIARSQPLPGLPALRIPCPEDLLVHCLTHLMHEGELHNGLRDLHDADQMLRSFAQAAGFWERLQAVAAGNDLAGPVALGLRLAARLFGTPLPGALVDELEASPGPAGSWSRWLPTYEVALLAPSAGAAGLRAAWARQRIYVRSHALRMRAGLLVRHLVRKAWMRRRSEAAEDGAG</sequence>
<gene>
    <name evidence="1" type="ORF">EXJ73_06645</name>
</gene>
<dbReference type="InterPro" id="IPR039498">
    <property type="entry name" value="NTP_transf_5"/>
</dbReference>
<keyword evidence="2" id="KW-1185">Reference proteome</keyword>
<evidence type="ECO:0008006" key="3">
    <source>
        <dbReference type="Google" id="ProtNLM"/>
    </source>
</evidence>
<name>A0A9X4R485_9BURK</name>
<dbReference type="Pfam" id="PF14907">
    <property type="entry name" value="NTP_transf_5"/>
    <property type="match status" value="1"/>
</dbReference>
<comment type="caution">
    <text evidence="1">The sequence shown here is derived from an EMBL/GenBank/DDBJ whole genome shotgun (WGS) entry which is preliminary data.</text>
</comment>